<dbReference type="Proteomes" id="UP001143856">
    <property type="component" value="Unassembled WGS sequence"/>
</dbReference>
<reference evidence="1" key="1">
    <citation type="submission" date="2022-10" db="EMBL/GenBank/DDBJ databases">
        <title>Genome Sequence of Xylaria curta.</title>
        <authorList>
            <person name="Buettner E."/>
        </authorList>
    </citation>
    <scope>NUCLEOTIDE SEQUENCE</scope>
    <source>
        <strain evidence="1">Babe10</strain>
    </source>
</reference>
<name>A0ACC1PQI7_9PEZI</name>
<gene>
    <name evidence="1" type="ORF">NUW58_g398</name>
</gene>
<accession>A0ACC1PQI7</accession>
<keyword evidence="2" id="KW-1185">Reference proteome</keyword>
<dbReference type="EMBL" id="JAPDGR010000033">
    <property type="protein sequence ID" value="KAJ2998194.1"/>
    <property type="molecule type" value="Genomic_DNA"/>
</dbReference>
<evidence type="ECO:0000313" key="2">
    <source>
        <dbReference type="Proteomes" id="UP001143856"/>
    </source>
</evidence>
<proteinExistence type="predicted"/>
<comment type="caution">
    <text evidence="1">The sequence shown here is derived from an EMBL/GenBank/DDBJ whole genome shotgun (WGS) entry which is preliminary data.</text>
</comment>
<sequence length="541" mass="60141">MGKRNRACEECHRLKIKCDVTTASGGACERCSRNNLECIAAAPRFQRDRIKELEAHVHDLRNALRSQTSATTSSLSPVSLLESHKYGVLSFLDARIPPSKQHGLLRLFAHQAGAAWPVIRLPMQLDQIRAQSPILLLSVLAYTATQEVQGVELEVHDELVRETMHILGDEIIGRGQRSLELVQALLVAAFWNKTTRKGQQGSCYQIVQLAADMAIDLGIAGLSLQPSPVAYFCQHENPTSLDAQRTWLACFVALSTSSISTRRPSTVSWNAYHQECLLNLESRGEPSDILLCQIVRITQLIQEISNSLRLCQLATFVDGNDYSTYTIIETLRNKVDSWAAQVPPSLGSSQMLKVWRHIAMIHIYEVVVHTPTNKASFAAPFIPGRIAVKDFPTPANVIPPLQAALEAIIQNCHAVIDIAAEMDPVLFLSLPAFCFTPNVIYSLFVLVTVLVAATAPGNTYGQYLTKNSFRIEQCSLKLRGLTASIMSLDPTLSCYTTRMFDVTGWLEQWYTDYAGILRRYETEVVIHGDLSDRGTFKGVYH</sequence>
<evidence type="ECO:0000313" key="1">
    <source>
        <dbReference type="EMBL" id="KAJ2998194.1"/>
    </source>
</evidence>
<protein>
    <submittedName>
        <fullName evidence="1">Uncharacterized protein</fullName>
    </submittedName>
</protein>
<organism evidence="1 2">
    <name type="scientific">Xylaria curta</name>
    <dbReference type="NCBI Taxonomy" id="42375"/>
    <lineage>
        <taxon>Eukaryota</taxon>
        <taxon>Fungi</taxon>
        <taxon>Dikarya</taxon>
        <taxon>Ascomycota</taxon>
        <taxon>Pezizomycotina</taxon>
        <taxon>Sordariomycetes</taxon>
        <taxon>Xylariomycetidae</taxon>
        <taxon>Xylariales</taxon>
        <taxon>Xylariaceae</taxon>
        <taxon>Xylaria</taxon>
    </lineage>
</organism>